<dbReference type="PANTHER" id="PTHR11717">
    <property type="entry name" value="LOW MOLECULAR WEIGHT PROTEIN TYROSINE PHOSPHATASE"/>
    <property type="match status" value="1"/>
</dbReference>
<gene>
    <name evidence="9" type="ORF">PUN28_011355</name>
</gene>
<evidence type="ECO:0000256" key="3">
    <source>
        <dbReference type="ARBA" id="ARBA00022490"/>
    </source>
</evidence>
<feature type="domain" description="Phosphotyrosine protein phosphatase I" evidence="8">
    <location>
        <begin position="9"/>
        <end position="158"/>
    </location>
</feature>
<dbReference type="InterPro" id="IPR023485">
    <property type="entry name" value="Ptyr_pPase"/>
</dbReference>
<dbReference type="SMART" id="SM00226">
    <property type="entry name" value="LMWPc"/>
    <property type="match status" value="1"/>
</dbReference>
<evidence type="ECO:0000313" key="9">
    <source>
        <dbReference type="EMBL" id="KAL0113983.1"/>
    </source>
</evidence>
<organism evidence="9 10">
    <name type="scientific">Cardiocondyla obscurior</name>
    <dbReference type="NCBI Taxonomy" id="286306"/>
    <lineage>
        <taxon>Eukaryota</taxon>
        <taxon>Metazoa</taxon>
        <taxon>Ecdysozoa</taxon>
        <taxon>Arthropoda</taxon>
        <taxon>Hexapoda</taxon>
        <taxon>Insecta</taxon>
        <taxon>Pterygota</taxon>
        <taxon>Neoptera</taxon>
        <taxon>Endopterygota</taxon>
        <taxon>Hymenoptera</taxon>
        <taxon>Apocrita</taxon>
        <taxon>Aculeata</taxon>
        <taxon>Formicoidea</taxon>
        <taxon>Formicidae</taxon>
        <taxon>Myrmicinae</taxon>
        <taxon>Cardiocondyla</taxon>
    </lineage>
</organism>
<comment type="similarity">
    <text evidence="2 7">Belongs to the low molecular weight phosphotyrosine protein phosphatase family.</text>
</comment>
<dbReference type="Pfam" id="PF01451">
    <property type="entry name" value="LMWPc"/>
    <property type="match status" value="1"/>
</dbReference>
<keyword evidence="3 7" id="KW-0963">Cytoplasm</keyword>
<reference evidence="9 10" key="1">
    <citation type="submission" date="2023-03" db="EMBL/GenBank/DDBJ databases">
        <title>High recombination rates correlate with genetic variation in Cardiocondyla obscurior ants.</title>
        <authorList>
            <person name="Errbii M."/>
        </authorList>
    </citation>
    <scope>NUCLEOTIDE SEQUENCE [LARGE SCALE GENOMIC DNA]</scope>
    <source>
        <strain evidence="9">Alpha-2009</strain>
        <tissue evidence="9">Whole body</tissue>
    </source>
</reference>
<evidence type="ECO:0000313" key="10">
    <source>
        <dbReference type="Proteomes" id="UP001430953"/>
    </source>
</evidence>
<dbReference type="GO" id="GO:0004726">
    <property type="term" value="F:non-membrane spanning protein tyrosine phosphatase activity"/>
    <property type="evidence" value="ECO:0007669"/>
    <property type="project" value="InterPro"/>
</dbReference>
<comment type="catalytic activity">
    <reaction evidence="7">
        <text>a phosphate monoester + H2O = an alcohol + phosphate</text>
        <dbReference type="Rhea" id="RHEA:15017"/>
        <dbReference type="ChEBI" id="CHEBI:15377"/>
        <dbReference type="ChEBI" id="CHEBI:30879"/>
        <dbReference type="ChEBI" id="CHEBI:43474"/>
        <dbReference type="ChEBI" id="CHEBI:67140"/>
        <dbReference type="EC" id="3.1.3.2"/>
    </reaction>
</comment>
<comment type="function">
    <text evidence="7">Acts on tyrosine phosphorylated proteins, low-MW aryl phosphates and natural and synthetic acyl phosphates.</text>
</comment>
<dbReference type="Gene3D" id="3.40.50.2300">
    <property type="match status" value="1"/>
</dbReference>
<evidence type="ECO:0000256" key="5">
    <source>
        <dbReference type="ARBA" id="ARBA00022912"/>
    </source>
</evidence>
<dbReference type="EC" id="3.1.3.48" evidence="7"/>
<evidence type="ECO:0000256" key="7">
    <source>
        <dbReference type="RuleBase" id="RU368115"/>
    </source>
</evidence>
<dbReference type="PRINTS" id="PR00719">
    <property type="entry name" value="LMWPTPASE"/>
</dbReference>
<feature type="active site" description="Proton donor" evidence="6">
    <location>
        <position position="131"/>
    </location>
</feature>
<accession>A0AAW2FDP1</accession>
<keyword evidence="4 7" id="KW-0378">Hydrolase</keyword>
<dbReference type="GO" id="GO:0003993">
    <property type="term" value="F:acid phosphatase activity"/>
    <property type="evidence" value="ECO:0007669"/>
    <property type="project" value="UniProtKB-UniRule"/>
</dbReference>
<comment type="caution">
    <text evidence="9">The sequence shown here is derived from an EMBL/GenBank/DDBJ whole genome shotgun (WGS) entry which is preliminary data.</text>
</comment>
<comment type="subcellular location">
    <subcellularLocation>
        <location evidence="1 7">Cytoplasm</location>
    </subcellularLocation>
</comment>
<feature type="active site" evidence="6">
    <location>
        <position position="21"/>
    </location>
</feature>
<comment type="catalytic activity">
    <reaction evidence="7">
        <text>O-phospho-L-tyrosyl-[protein] + H2O = L-tyrosyl-[protein] + phosphate</text>
        <dbReference type="Rhea" id="RHEA:10684"/>
        <dbReference type="Rhea" id="RHEA-COMP:10136"/>
        <dbReference type="Rhea" id="RHEA-COMP:20101"/>
        <dbReference type="ChEBI" id="CHEBI:15377"/>
        <dbReference type="ChEBI" id="CHEBI:43474"/>
        <dbReference type="ChEBI" id="CHEBI:46858"/>
        <dbReference type="ChEBI" id="CHEBI:61978"/>
        <dbReference type="EC" id="3.1.3.48"/>
    </reaction>
</comment>
<dbReference type="EC" id="3.1.3.2" evidence="7"/>
<dbReference type="InterPro" id="IPR050438">
    <property type="entry name" value="LMW_PTPase"/>
</dbReference>
<dbReference type="GO" id="GO:0005737">
    <property type="term" value="C:cytoplasm"/>
    <property type="evidence" value="ECO:0007669"/>
    <property type="project" value="UniProtKB-SubCell"/>
</dbReference>
<dbReference type="EMBL" id="JADYXP020000011">
    <property type="protein sequence ID" value="KAL0113983.1"/>
    <property type="molecule type" value="Genomic_DNA"/>
</dbReference>
<keyword evidence="10" id="KW-1185">Reference proteome</keyword>
<dbReference type="FunFam" id="3.40.50.2300:FF:000105">
    <property type="entry name" value="Low molecular weight phosphotyrosine protein"/>
    <property type="match status" value="1"/>
</dbReference>
<evidence type="ECO:0000256" key="2">
    <source>
        <dbReference type="ARBA" id="ARBA00011063"/>
    </source>
</evidence>
<name>A0AAW2FDP1_9HYME</name>
<dbReference type="InterPro" id="IPR017867">
    <property type="entry name" value="Tyr_phospatase_low_mol_wt"/>
</dbReference>
<dbReference type="Proteomes" id="UP001430953">
    <property type="component" value="Unassembled WGS sequence"/>
</dbReference>
<proteinExistence type="inferred from homology"/>
<dbReference type="SUPFAM" id="SSF52788">
    <property type="entry name" value="Phosphotyrosine protein phosphatases I"/>
    <property type="match status" value="1"/>
</dbReference>
<dbReference type="InterPro" id="IPR002115">
    <property type="entry name" value="Tyr_Pase_low_mol_wt_mml"/>
</dbReference>
<dbReference type="AlphaFoldDB" id="A0AAW2FDP1"/>
<sequence>MLLNAKAWKLIDFFILGNSCRSPMAEAIFQNQVQKMGLTDFWEVESAGILRYHIGNVPEPRAMSTLQKFEIQNYSHIARQITTDDFYNFNWIFGMDEYNIHDLYAMQPEGSQAKIELLGKYDPAGLVVIKDPIFDTGIDGFEEAFQQAYRSICAFLEIHNKVIIFIFSF</sequence>
<evidence type="ECO:0000256" key="6">
    <source>
        <dbReference type="PIRSR" id="PIRSR617867-1"/>
    </source>
</evidence>
<dbReference type="InterPro" id="IPR036196">
    <property type="entry name" value="Ptyr_pPase_sf"/>
</dbReference>
<evidence type="ECO:0000256" key="4">
    <source>
        <dbReference type="ARBA" id="ARBA00022801"/>
    </source>
</evidence>
<dbReference type="CDD" id="cd16343">
    <property type="entry name" value="LMWPTP"/>
    <property type="match status" value="1"/>
</dbReference>
<protein>
    <recommendedName>
        <fullName evidence="7">Low molecular weight phosphotyrosine protein phosphatase</fullName>
        <shortName evidence="7">LMW-PTP</shortName>
        <shortName evidence="7">LMW-PTPase</shortName>
        <ecNumber evidence="7">3.1.3.2</ecNumber>
        <ecNumber evidence="7">3.1.3.48</ecNumber>
    </recommendedName>
    <alternativeName>
        <fullName evidence="7">Low molecular weight cytosolic acid phosphatase</fullName>
    </alternativeName>
</protein>
<evidence type="ECO:0000259" key="8">
    <source>
        <dbReference type="SMART" id="SM00226"/>
    </source>
</evidence>
<dbReference type="PRINTS" id="PR00720">
    <property type="entry name" value="MAMMALPTPASE"/>
</dbReference>
<dbReference type="PANTHER" id="PTHR11717:SF7">
    <property type="entry name" value="LOW MOLECULAR WEIGHT PHOSPHOTYROSINE PROTEIN PHOSPHATASE"/>
    <property type="match status" value="1"/>
</dbReference>
<evidence type="ECO:0000256" key="1">
    <source>
        <dbReference type="ARBA" id="ARBA00004496"/>
    </source>
</evidence>
<keyword evidence="5 7" id="KW-0904">Protein phosphatase</keyword>